<feature type="compositionally biased region" description="Polar residues" evidence="2">
    <location>
        <begin position="249"/>
        <end position="271"/>
    </location>
</feature>
<keyword evidence="5" id="KW-1185">Reference proteome</keyword>
<feature type="compositionally biased region" description="Polar residues" evidence="2">
    <location>
        <begin position="452"/>
        <end position="463"/>
    </location>
</feature>
<dbReference type="AlphaFoldDB" id="A0A5C6MCW6"/>
<evidence type="ECO:0000256" key="1">
    <source>
        <dbReference type="ARBA" id="ARBA00023319"/>
    </source>
</evidence>
<protein>
    <submittedName>
        <fullName evidence="4">Ig lambda-3 chain C region</fullName>
    </submittedName>
</protein>
<feature type="compositionally biased region" description="Basic and acidic residues" evidence="2">
    <location>
        <begin position="430"/>
        <end position="451"/>
    </location>
</feature>
<feature type="compositionally biased region" description="Polar residues" evidence="2">
    <location>
        <begin position="322"/>
        <end position="342"/>
    </location>
</feature>
<dbReference type="InterPro" id="IPR003597">
    <property type="entry name" value="Ig_C1-set"/>
</dbReference>
<feature type="region of interest" description="Disordered" evidence="2">
    <location>
        <begin position="1"/>
        <end position="72"/>
    </location>
</feature>
<evidence type="ECO:0000313" key="4">
    <source>
        <dbReference type="EMBL" id="TWW53084.1"/>
    </source>
</evidence>
<feature type="compositionally biased region" description="Polar residues" evidence="2">
    <location>
        <begin position="419"/>
        <end position="429"/>
    </location>
</feature>
<dbReference type="SUPFAM" id="SSF48726">
    <property type="entry name" value="Immunoglobulin"/>
    <property type="match status" value="1"/>
</dbReference>
<evidence type="ECO:0000259" key="3">
    <source>
        <dbReference type="PROSITE" id="PS50835"/>
    </source>
</evidence>
<organism evidence="4 5">
    <name type="scientific">Takifugu flavidus</name>
    <name type="common">sansaifugu</name>
    <dbReference type="NCBI Taxonomy" id="433684"/>
    <lineage>
        <taxon>Eukaryota</taxon>
        <taxon>Metazoa</taxon>
        <taxon>Chordata</taxon>
        <taxon>Craniata</taxon>
        <taxon>Vertebrata</taxon>
        <taxon>Euteleostomi</taxon>
        <taxon>Actinopterygii</taxon>
        <taxon>Neopterygii</taxon>
        <taxon>Teleostei</taxon>
        <taxon>Neoteleostei</taxon>
        <taxon>Acanthomorphata</taxon>
        <taxon>Eupercaria</taxon>
        <taxon>Tetraodontiformes</taxon>
        <taxon>Tetradontoidea</taxon>
        <taxon>Tetraodontidae</taxon>
        <taxon>Takifugu</taxon>
    </lineage>
</organism>
<feature type="region of interest" description="Disordered" evidence="2">
    <location>
        <begin position="240"/>
        <end position="463"/>
    </location>
</feature>
<dbReference type="InterPro" id="IPR007110">
    <property type="entry name" value="Ig-like_dom"/>
</dbReference>
<dbReference type="EMBL" id="RHFK02000819">
    <property type="protein sequence ID" value="TWW53084.1"/>
    <property type="molecule type" value="Genomic_DNA"/>
</dbReference>
<dbReference type="PANTHER" id="PTHR23411">
    <property type="entry name" value="TAPASIN"/>
    <property type="match status" value="1"/>
</dbReference>
<name>A0A5C6MCW6_9TELE</name>
<dbReference type="Pfam" id="PF07654">
    <property type="entry name" value="C1-set"/>
    <property type="match status" value="1"/>
</dbReference>
<comment type="caution">
    <text evidence="4">The sequence shown here is derived from an EMBL/GenBank/DDBJ whole genome shotgun (WGS) entry which is preliminary data.</text>
</comment>
<evidence type="ECO:0000313" key="5">
    <source>
        <dbReference type="Proteomes" id="UP000324091"/>
    </source>
</evidence>
<feature type="compositionally biased region" description="Basic and acidic residues" evidence="2">
    <location>
        <begin position="1"/>
        <end position="25"/>
    </location>
</feature>
<dbReference type="InterPro" id="IPR013783">
    <property type="entry name" value="Ig-like_fold"/>
</dbReference>
<gene>
    <name evidence="4" type="ORF">D4764_0250420</name>
</gene>
<dbReference type="Gene3D" id="2.60.40.10">
    <property type="entry name" value="Immunoglobulins"/>
    <property type="match status" value="1"/>
</dbReference>
<keyword evidence="1" id="KW-0393">Immunoglobulin domain</keyword>
<dbReference type="InterPro" id="IPR036179">
    <property type="entry name" value="Ig-like_dom_sf"/>
</dbReference>
<feature type="domain" description="Ig-like" evidence="3">
    <location>
        <begin position="151"/>
        <end position="218"/>
    </location>
</feature>
<feature type="non-terminal residue" evidence="4">
    <location>
        <position position="1"/>
    </location>
</feature>
<sequence length="463" mass="50727">RTKFEIQGRESVGESKCPEDRRNLSEEGEEEEVRGRGARKVAEEPGRRWKSQGVAGSRWKTQGDAGSRWGAWRDAGSTGSVAKNISKIKHWPECIGAFYGCRVVWADWVQLKERAQVVVVELIAQEEPPLVLVWSFLSIIFSRWPAGVVRPTLTVLPPSPEELQQGSATLVCLASGGSPSQWKLSWKVGGGSSTTPASHSLEVLGSDGRFSWSSTLNLPADQWKKVDSVRPVLESEWTELCHSDPGPSQLLSLEGSNTRKTQAALQDSRAQGTEAALQATGNSGTEAAPQDSRAQGTEAALQGHRKLGNRSSPPGPQRTRNRSSPPGLQRTQEQQSSRTAATSAEHREQKRPSRATGNSGTEVALQGNRKLGTGTAVLQDRRELGTEAVLQDRRELGTEAVLQDRRELRNRSSPPGPQIQHTTGEPEQTPSHDKGRQTDSLETNRHTDKTNRTATQHKQTPWH</sequence>
<feature type="compositionally biased region" description="Basic and acidic residues" evidence="2">
    <location>
        <begin position="379"/>
        <end position="410"/>
    </location>
</feature>
<dbReference type="Proteomes" id="UP000324091">
    <property type="component" value="Unassembled WGS sequence"/>
</dbReference>
<accession>A0A5C6MCW6</accession>
<reference evidence="4 5" key="1">
    <citation type="submission" date="2019-04" db="EMBL/GenBank/DDBJ databases">
        <title>Chromosome genome assembly for Takifugu flavidus.</title>
        <authorList>
            <person name="Xiao S."/>
        </authorList>
    </citation>
    <scope>NUCLEOTIDE SEQUENCE [LARGE SCALE GENOMIC DNA]</scope>
    <source>
        <strain evidence="4">HTHZ2018</strain>
        <tissue evidence="4">Muscle</tissue>
    </source>
</reference>
<proteinExistence type="predicted"/>
<dbReference type="InterPro" id="IPR050380">
    <property type="entry name" value="Immune_Resp_Modulators"/>
</dbReference>
<dbReference type="SMART" id="SM00407">
    <property type="entry name" value="IGc1"/>
    <property type="match status" value="1"/>
</dbReference>
<evidence type="ECO:0000256" key="2">
    <source>
        <dbReference type="SAM" id="MobiDB-lite"/>
    </source>
</evidence>
<dbReference type="PROSITE" id="PS50835">
    <property type="entry name" value="IG_LIKE"/>
    <property type="match status" value="1"/>
</dbReference>